<comment type="caution">
    <text evidence="9">Lacks conserved residue(s) required for the propagation of feature annotation.</text>
</comment>
<dbReference type="EC" id="5.1.1.7" evidence="3 9"/>
<reference evidence="11 12" key="1">
    <citation type="submission" date="2018-09" db="EMBL/GenBank/DDBJ databases">
        <title>Genomic Encyclopedia of Archaeal and Bacterial Type Strains, Phase II (KMG-II): from individual species to whole genera.</title>
        <authorList>
            <person name="Goeker M."/>
        </authorList>
    </citation>
    <scope>NUCLEOTIDE SEQUENCE [LARGE SCALE GENOMIC DNA]</scope>
    <source>
        <strain evidence="11 12">DSM 17008</strain>
    </source>
</reference>
<evidence type="ECO:0000256" key="1">
    <source>
        <dbReference type="ARBA" id="ARBA00005196"/>
    </source>
</evidence>
<accession>A0A419UW78</accession>
<dbReference type="GO" id="GO:0008837">
    <property type="term" value="F:diaminopimelate epimerase activity"/>
    <property type="evidence" value="ECO:0007669"/>
    <property type="project" value="UniProtKB-UniRule"/>
</dbReference>
<evidence type="ECO:0000256" key="8">
    <source>
        <dbReference type="ARBA" id="ARBA00051712"/>
    </source>
</evidence>
<evidence type="ECO:0000256" key="4">
    <source>
        <dbReference type="ARBA" id="ARBA00022490"/>
    </source>
</evidence>
<dbReference type="Pfam" id="PF01678">
    <property type="entry name" value="DAP_epimerase"/>
    <property type="match status" value="2"/>
</dbReference>
<name>A0A419UW78_9BACL</name>
<comment type="pathway">
    <text evidence="1 9">Amino-acid biosynthesis; L-lysine biosynthesis via DAP pathway; DL-2,6-diaminopimelate from LL-2,6-diaminopimelate: step 1/1.</text>
</comment>
<feature type="active site" evidence="10">
    <location>
        <position position="73"/>
    </location>
</feature>
<comment type="similarity">
    <text evidence="2 9">Belongs to the diaminopimelate epimerase family.</text>
</comment>
<keyword evidence="12" id="KW-1185">Reference proteome</keyword>
<evidence type="ECO:0000256" key="3">
    <source>
        <dbReference type="ARBA" id="ARBA00013080"/>
    </source>
</evidence>
<comment type="subunit">
    <text evidence="9">Homodimer.</text>
</comment>
<feature type="binding site" evidence="9">
    <location>
        <position position="64"/>
    </location>
    <ligand>
        <name>substrate</name>
    </ligand>
</feature>
<keyword evidence="4 9" id="KW-0963">Cytoplasm</keyword>
<feature type="binding site" evidence="9">
    <location>
        <begin position="227"/>
        <end position="228"/>
    </location>
    <ligand>
        <name>substrate</name>
    </ligand>
</feature>
<keyword evidence="7 9" id="KW-0413">Isomerase</keyword>
<proteinExistence type="inferred from homology"/>
<feature type="binding site" evidence="9">
    <location>
        <begin position="217"/>
        <end position="218"/>
    </location>
    <ligand>
        <name>substrate</name>
    </ligand>
</feature>
<evidence type="ECO:0000256" key="6">
    <source>
        <dbReference type="ARBA" id="ARBA00023154"/>
    </source>
</evidence>
<dbReference type="Proteomes" id="UP000285120">
    <property type="component" value="Unassembled WGS sequence"/>
</dbReference>
<feature type="binding site" evidence="9">
    <location>
        <position position="11"/>
    </location>
    <ligand>
        <name>substrate</name>
    </ligand>
</feature>
<feature type="binding site" evidence="9">
    <location>
        <begin position="74"/>
        <end position="75"/>
    </location>
    <ligand>
        <name>substrate</name>
    </ligand>
</feature>
<protein>
    <recommendedName>
        <fullName evidence="3 9">Diaminopimelate epimerase</fullName>
        <shortName evidence="9">DAP epimerase</shortName>
        <ecNumber evidence="3 9">5.1.1.7</ecNumber>
    </recommendedName>
    <alternativeName>
        <fullName evidence="9">PLP-independent amino acid racemase</fullName>
    </alternativeName>
</protein>
<dbReference type="AlphaFoldDB" id="A0A419UW78"/>
<dbReference type="InterPro" id="IPR018510">
    <property type="entry name" value="DAP_epimerase_AS"/>
</dbReference>
<keyword evidence="6 9" id="KW-0457">Lysine biosynthesis</keyword>
<dbReference type="InterPro" id="IPR001653">
    <property type="entry name" value="DAP_epimerase_DapF"/>
</dbReference>
<evidence type="ECO:0000313" key="12">
    <source>
        <dbReference type="Proteomes" id="UP000285120"/>
    </source>
</evidence>
<feature type="site" description="Could be important to modulate the pK values of the two catalytic cysteine residues" evidence="9">
    <location>
        <position position="168"/>
    </location>
</feature>
<evidence type="ECO:0000256" key="5">
    <source>
        <dbReference type="ARBA" id="ARBA00022605"/>
    </source>
</evidence>
<gene>
    <name evidence="9" type="primary">dapF</name>
    <name evidence="11" type="ORF">ATL39_3289</name>
</gene>
<comment type="caution">
    <text evidence="11">The sequence shown here is derived from an EMBL/GenBank/DDBJ whole genome shotgun (WGS) entry which is preliminary data.</text>
</comment>
<evidence type="ECO:0000313" key="11">
    <source>
        <dbReference type="EMBL" id="RKD68826.1"/>
    </source>
</evidence>
<comment type="catalytic activity">
    <reaction evidence="8 9">
        <text>(2S,6S)-2,6-diaminopimelate = meso-2,6-diaminopimelate</text>
        <dbReference type="Rhea" id="RHEA:15393"/>
        <dbReference type="ChEBI" id="CHEBI:57609"/>
        <dbReference type="ChEBI" id="CHEBI:57791"/>
        <dbReference type="EC" id="5.1.1.7"/>
    </reaction>
</comment>
<feature type="site" description="Could be important to modulate the pK values of the two catalytic cysteine residues" evidence="9">
    <location>
        <position position="217"/>
    </location>
</feature>
<dbReference type="GO" id="GO:0009089">
    <property type="term" value="P:lysine biosynthetic process via diaminopimelate"/>
    <property type="evidence" value="ECO:0007669"/>
    <property type="project" value="UniProtKB-UniRule"/>
</dbReference>
<dbReference type="PANTHER" id="PTHR31689:SF0">
    <property type="entry name" value="DIAMINOPIMELATE EPIMERASE"/>
    <property type="match status" value="1"/>
</dbReference>
<feature type="active site" description="Proton acceptor" evidence="9">
    <location>
        <position position="226"/>
    </location>
</feature>
<feature type="binding site" evidence="9">
    <location>
        <position position="166"/>
    </location>
    <ligand>
        <name>substrate</name>
    </ligand>
</feature>
<dbReference type="GO" id="GO:0005829">
    <property type="term" value="C:cytosol"/>
    <property type="evidence" value="ECO:0007669"/>
    <property type="project" value="TreeGrafter"/>
</dbReference>
<comment type="subcellular location">
    <subcellularLocation>
        <location evidence="9">Cytoplasm</location>
    </subcellularLocation>
</comment>
<dbReference type="HAMAP" id="MF_00197">
    <property type="entry name" value="DAP_epimerase"/>
    <property type="match status" value="1"/>
</dbReference>
<keyword evidence="5 9" id="KW-0028">Amino-acid biosynthesis</keyword>
<dbReference type="EMBL" id="RAPK01000012">
    <property type="protein sequence ID" value="RKD68826.1"/>
    <property type="molecule type" value="Genomic_DNA"/>
</dbReference>
<comment type="function">
    <text evidence="9">Catalyzes the stereoinversion of LL-2,6-diaminopimelate (L,L-DAP) to meso-diaminopimelate (meso-DAP), a precursor of L-lysine and an essential component of the bacterial peptidoglycan.</text>
</comment>
<evidence type="ECO:0000256" key="2">
    <source>
        <dbReference type="ARBA" id="ARBA00010219"/>
    </source>
</evidence>
<evidence type="ECO:0000256" key="7">
    <source>
        <dbReference type="ARBA" id="ARBA00023235"/>
    </source>
</evidence>
<evidence type="ECO:0000256" key="10">
    <source>
        <dbReference type="PROSITE-ProRule" id="PRU10125"/>
    </source>
</evidence>
<dbReference type="RefSeq" id="WP_120194415.1">
    <property type="nucleotide sequence ID" value="NZ_RAPK01000012.1"/>
</dbReference>
<dbReference type="SUPFAM" id="SSF54506">
    <property type="entry name" value="Diaminopimelate epimerase-like"/>
    <property type="match status" value="1"/>
</dbReference>
<dbReference type="FunFam" id="3.10.310.10:FF:000004">
    <property type="entry name" value="Diaminopimelate epimerase"/>
    <property type="match status" value="1"/>
</dbReference>
<dbReference type="NCBIfam" id="TIGR00652">
    <property type="entry name" value="DapF"/>
    <property type="match status" value="1"/>
</dbReference>
<dbReference type="PROSITE" id="PS01326">
    <property type="entry name" value="DAP_EPIMERASE"/>
    <property type="match status" value="1"/>
</dbReference>
<organism evidence="11 12">
    <name type="scientific">Sinobaca qinghaiensis</name>
    <dbReference type="NCBI Taxonomy" id="342944"/>
    <lineage>
        <taxon>Bacteria</taxon>
        <taxon>Bacillati</taxon>
        <taxon>Bacillota</taxon>
        <taxon>Bacilli</taxon>
        <taxon>Bacillales</taxon>
        <taxon>Sporolactobacillaceae</taxon>
        <taxon>Sinobaca</taxon>
    </lineage>
</organism>
<feature type="binding site" evidence="9">
    <location>
        <position position="199"/>
    </location>
    <ligand>
        <name>substrate</name>
    </ligand>
</feature>
<dbReference type="PANTHER" id="PTHR31689">
    <property type="entry name" value="DIAMINOPIMELATE EPIMERASE, CHLOROPLASTIC"/>
    <property type="match status" value="1"/>
</dbReference>
<sequence length="287" mass="31535">MKFTKMHGLGNSYIYIDLFEEELEEKSLGELAVYVSDKNRGIGADGLILIEPSRTEDARMRIFNADGSEAMTCGNGLRCTAKYVFEKKYVENERFTIETKGGTVKATVHPDHSKSIVDMVTIDMGEPRLAKKSIPMVSGDPDREAVREMLEAGGTSFEITALSMGNPHAVLFVENTAEAPVHTLGPLLEKHEVFPERANIEFVHVISETEMNFRVWERGTGETQACGTGACAAVAAAILNGKMQKNKEITVHLPGGDLFITWQKDGHISMNGAAETICEGTLKNRPR</sequence>
<dbReference type="UniPathway" id="UPA00034">
    <property type="reaction ID" value="UER00025"/>
</dbReference>
<dbReference type="OrthoDB" id="9805408at2"/>
<dbReference type="Gene3D" id="3.10.310.10">
    <property type="entry name" value="Diaminopimelate Epimerase, Chain A, domain 1"/>
    <property type="match status" value="2"/>
</dbReference>
<evidence type="ECO:0000256" key="9">
    <source>
        <dbReference type="HAMAP-Rule" id="MF_00197"/>
    </source>
</evidence>
<feature type="active site" description="Proton donor" evidence="9">
    <location>
        <position position="73"/>
    </location>
</feature>